<reference evidence="2" key="1">
    <citation type="submission" date="2022-10" db="EMBL/GenBank/DDBJ databases">
        <title>The complete genomes of actinobacterial strains from the NBC collection.</title>
        <authorList>
            <person name="Joergensen T.S."/>
            <person name="Alvarez Arevalo M."/>
            <person name="Sterndorff E.B."/>
            <person name="Faurdal D."/>
            <person name="Vuksanovic O."/>
            <person name="Mourched A.-S."/>
            <person name="Charusanti P."/>
            <person name="Shaw S."/>
            <person name="Blin K."/>
            <person name="Weber T."/>
        </authorList>
    </citation>
    <scope>NUCLEOTIDE SEQUENCE</scope>
    <source>
        <strain evidence="2">NBC_00049</strain>
    </source>
</reference>
<evidence type="ECO:0000313" key="2">
    <source>
        <dbReference type="EMBL" id="WTU72259.1"/>
    </source>
</evidence>
<feature type="region of interest" description="Disordered" evidence="1">
    <location>
        <begin position="113"/>
        <end position="132"/>
    </location>
</feature>
<dbReference type="AlphaFoldDB" id="A0AAU2JHP1"/>
<dbReference type="InterPro" id="IPR046585">
    <property type="entry name" value="DUF6643"/>
</dbReference>
<dbReference type="EMBL" id="CP108264">
    <property type="protein sequence ID" value="WTU72259.1"/>
    <property type="molecule type" value="Genomic_DNA"/>
</dbReference>
<proteinExistence type="predicted"/>
<gene>
    <name evidence="2" type="ORF">OG327_02340</name>
</gene>
<feature type="region of interest" description="Disordered" evidence="1">
    <location>
        <begin position="147"/>
        <end position="171"/>
    </location>
</feature>
<name>A0AAU2JHP1_9ACTN</name>
<evidence type="ECO:0000256" key="1">
    <source>
        <dbReference type="SAM" id="MobiDB-lite"/>
    </source>
</evidence>
<sequence length="171" mass="18199">MTSPRSTYGGGYYSAPSFPDTPIYDSLVAERGTPQIAPIRVPAAYDSPSSGYSSGGYLPALASSLPALPAALPPAPQHQQAPAYGYPYQQQAQQPMPLQHAPAPYIPQQQPVAARGGYMPQPQPQQPRPAAMATGYEAMRPAAPRPMQVPAPVASPSYEDPYGRPYQGRGY</sequence>
<dbReference type="Pfam" id="PF20348">
    <property type="entry name" value="DUF6643"/>
    <property type="match status" value="1"/>
</dbReference>
<accession>A0AAU2JHP1</accession>
<protein>
    <submittedName>
        <fullName evidence="2">Uncharacterized protein</fullName>
    </submittedName>
</protein>
<organism evidence="2">
    <name type="scientific">Streptomyces sp. NBC_00049</name>
    <dbReference type="NCBI Taxonomy" id="2903617"/>
    <lineage>
        <taxon>Bacteria</taxon>
        <taxon>Bacillati</taxon>
        <taxon>Actinomycetota</taxon>
        <taxon>Actinomycetes</taxon>
        <taxon>Kitasatosporales</taxon>
        <taxon>Streptomycetaceae</taxon>
        <taxon>Streptomyces</taxon>
    </lineage>
</organism>